<comment type="caution">
    <text evidence="4">The sequence shown here is derived from an EMBL/GenBank/DDBJ whole genome shotgun (WGS) entry which is preliminary data.</text>
</comment>
<evidence type="ECO:0000259" key="3">
    <source>
        <dbReference type="Pfam" id="PF00903"/>
    </source>
</evidence>
<feature type="compositionally biased region" description="Basic and acidic residues" evidence="2">
    <location>
        <begin position="235"/>
        <end position="253"/>
    </location>
</feature>
<evidence type="ECO:0000256" key="2">
    <source>
        <dbReference type="SAM" id="MobiDB-lite"/>
    </source>
</evidence>
<proteinExistence type="predicted"/>
<dbReference type="RefSeq" id="WP_399620763.1">
    <property type="nucleotide sequence ID" value="NZ_JBITYT010000017.1"/>
</dbReference>
<evidence type="ECO:0000313" key="5">
    <source>
        <dbReference type="Proteomes" id="UP001614391"/>
    </source>
</evidence>
<evidence type="ECO:0000256" key="1">
    <source>
        <dbReference type="ARBA" id="ARBA00023251"/>
    </source>
</evidence>
<feature type="region of interest" description="Disordered" evidence="2">
    <location>
        <begin position="216"/>
        <end position="253"/>
    </location>
</feature>
<evidence type="ECO:0000313" key="4">
    <source>
        <dbReference type="EMBL" id="MFI9123460.1"/>
    </source>
</evidence>
<dbReference type="Proteomes" id="UP001614391">
    <property type="component" value="Unassembled WGS sequence"/>
</dbReference>
<keyword evidence="1" id="KW-0046">Antibiotic resistance</keyword>
<gene>
    <name evidence="4" type="ORF">ACIGW0_29400</name>
</gene>
<protein>
    <submittedName>
        <fullName evidence="4">Bleomycin resistance protein</fullName>
    </submittedName>
</protein>
<keyword evidence="5" id="KW-1185">Reference proteome</keyword>
<organism evidence="4 5">
    <name type="scientific">Streptomyces bikiniensis</name>
    <dbReference type="NCBI Taxonomy" id="1896"/>
    <lineage>
        <taxon>Bacteria</taxon>
        <taxon>Bacillati</taxon>
        <taxon>Actinomycetota</taxon>
        <taxon>Actinomycetes</taxon>
        <taxon>Kitasatosporales</taxon>
        <taxon>Streptomycetaceae</taxon>
        <taxon>Streptomyces</taxon>
    </lineage>
</organism>
<feature type="domain" description="Glyoxalase/fosfomycin resistance/dioxygenase" evidence="3">
    <location>
        <begin position="9"/>
        <end position="121"/>
    </location>
</feature>
<dbReference type="CDD" id="cd08349">
    <property type="entry name" value="BLMA_like"/>
    <property type="match status" value="1"/>
</dbReference>
<dbReference type="Gene3D" id="3.10.180.10">
    <property type="entry name" value="2,3-Dihydroxybiphenyl 1,2-Dioxygenase, domain 1"/>
    <property type="match status" value="1"/>
</dbReference>
<reference evidence="4 5" key="1">
    <citation type="submission" date="2024-10" db="EMBL/GenBank/DDBJ databases">
        <title>The Natural Products Discovery Center: Release of the First 8490 Sequenced Strains for Exploring Actinobacteria Biosynthetic Diversity.</title>
        <authorList>
            <person name="Kalkreuter E."/>
            <person name="Kautsar S.A."/>
            <person name="Yang D."/>
            <person name="Bader C.D."/>
            <person name="Teijaro C.N."/>
            <person name="Fluegel L."/>
            <person name="Davis C.M."/>
            <person name="Simpson J.R."/>
            <person name="Lauterbach L."/>
            <person name="Steele A.D."/>
            <person name="Gui C."/>
            <person name="Meng S."/>
            <person name="Li G."/>
            <person name="Viehrig K."/>
            <person name="Ye F."/>
            <person name="Su P."/>
            <person name="Kiefer A.F."/>
            <person name="Nichols A."/>
            <person name="Cepeda A.J."/>
            <person name="Yan W."/>
            <person name="Fan B."/>
            <person name="Jiang Y."/>
            <person name="Adhikari A."/>
            <person name="Zheng C.-J."/>
            <person name="Schuster L."/>
            <person name="Cowan T.M."/>
            <person name="Smanski M.J."/>
            <person name="Chevrette M.G."/>
            <person name="De Carvalho L.P.S."/>
            <person name="Shen B."/>
        </authorList>
    </citation>
    <scope>NUCLEOTIDE SEQUENCE [LARGE SCALE GENOMIC DNA]</scope>
    <source>
        <strain evidence="4 5">NPDC053346</strain>
    </source>
</reference>
<name>A0ABW8D0S0_STRBI</name>
<dbReference type="EMBL" id="JBITYT010000017">
    <property type="protein sequence ID" value="MFI9123460.1"/>
    <property type="molecule type" value="Genomic_DNA"/>
</dbReference>
<accession>A0ABW8D0S0</accession>
<dbReference type="InterPro" id="IPR004360">
    <property type="entry name" value="Glyas_Fos-R_dOase_dom"/>
</dbReference>
<dbReference type="InterPro" id="IPR029068">
    <property type="entry name" value="Glyas_Bleomycin-R_OHBP_Dase"/>
</dbReference>
<dbReference type="Pfam" id="PF00903">
    <property type="entry name" value="Glyoxalase"/>
    <property type="match status" value="1"/>
</dbReference>
<dbReference type="SUPFAM" id="SSF54593">
    <property type="entry name" value="Glyoxalase/Bleomycin resistance protein/Dihydroxybiphenyl dioxygenase"/>
    <property type="match status" value="1"/>
</dbReference>
<dbReference type="InterPro" id="IPR000335">
    <property type="entry name" value="Bleomycin-R"/>
</dbReference>
<feature type="compositionally biased region" description="Basic and acidic residues" evidence="2">
    <location>
        <begin position="216"/>
        <end position="225"/>
    </location>
</feature>
<sequence>MNETTIPILPCRTLQPVLDFYTVLGFEVTFQQRSPNPYAVVRRGGMELHFFGMKHYEPAGSFSTCVVRTDDVDGLYEAFRARLKAAYGRVPNRGLPRIGPPKDTSHGVRQFLMTDPGGNCIRVGQRTSDDQHHRPAPEETFARALHHASLLADSKEDLTGAAKVVDRALRLRDERPTTVQLLRLLVLRADVATRLGDEETAASALAEAAAVHLTAEERSSAHDDLELLGQLQGRGPEEHWRHQEESRPRWRSS</sequence>